<dbReference type="OrthoDB" id="8421187at2"/>
<dbReference type="AlphaFoldDB" id="A0A512HL73"/>
<evidence type="ECO:0000313" key="4">
    <source>
        <dbReference type="Proteomes" id="UP000321717"/>
    </source>
</evidence>
<sequence>MTHSQKDPAGEDRQDKAGVSAGITSQLRRLYQSVQDEAIPDRFLSLLEKLDQAEKRAEQTTRPKDSAQ</sequence>
<evidence type="ECO:0000256" key="1">
    <source>
        <dbReference type="SAM" id="MobiDB-lite"/>
    </source>
</evidence>
<reference evidence="3 4" key="1">
    <citation type="submission" date="2019-07" db="EMBL/GenBank/DDBJ databases">
        <title>Whole genome shotgun sequence of Rhizobium naphthalenivorans NBRC 107585.</title>
        <authorList>
            <person name="Hosoyama A."/>
            <person name="Uohara A."/>
            <person name="Ohji S."/>
            <person name="Ichikawa N."/>
        </authorList>
    </citation>
    <scope>NUCLEOTIDE SEQUENCE [LARGE SCALE GENOMIC DNA]</scope>
    <source>
        <strain evidence="3 4">NBRC 107585</strain>
    </source>
</reference>
<feature type="compositionally biased region" description="Basic and acidic residues" evidence="1">
    <location>
        <begin position="1"/>
        <end position="16"/>
    </location>
</feature>
<comment type="caution">
    <text evidence="3">The sequence shown here is derived from an EMBL/GenBank/DDBJ whole genome shotgun (WGS) entry which is preliminary data.</text>
</comment>
<name>A0A512HL73_9HYPH</name>
<dbReference type="RefSeq" id="WP_147181151.1">
    <property type="nucleotide sequence ID" value="NZ_BJZP01000017.1"/>
</dbReference>
<keyword evidence="4" id="KW-1185">Reference proteome</keyword>
<evidence type="ECO:0000313" key="3">
    <source>
        <dbReference type="EMBL" id="GEO86198.1"/>
    </source>
</evidence>
<organism evidence="3 4">
    <name type="scientific">Ciceribacter naphthalenivorans</name>
    <dbReference type="NCBI Taxonomy" id="1118451"/>
    <lineage>
        <taxon>Bacteria</taxon>
        <taxon>Pseudomonadati</taxon>
        <taxon>Pseudomonadota</taxon>
        <taxon>Alphaproteobacteria</taxon>
        <taxon>Hyphomicrobiales</taxon>
        <taxon>Rhizobiaceae</taxon>
        <taxon>Ciceribacter</taxon>
    </lineage>
</organism>
<dbReference type="Proteomes" id="UP000321717">
    <property type="component" value="Unassembled WGS sequence"/>
</dbReference>
<gene>
    <name evidence="3" type="ORF">RNA01_31300</name>
</gene>
<proteinExistence type="predicted"/>
<dbReference type="InterPro" id="IPR041649">
    <property type="entry name" value="NepR"/>
</dbReference>
<evidence type="ECO:0000259" key="2">
    <source>
        <dbReference type="Pfam" id="PF18557"/>
    </source>
</evidence>
<dbReference type="Pfam" id="PF18557">
    <property type="entry name" value="NepR"/>
    <property type="match status" value="1"/>
</dbReference>
<feature type="domain" description="Anti-sigma factor NepR" evidence="2">
    <location>
        <begin position="23"/>
        <end position="54"/>
    </location>
</feature>
<accession>A0A512HL73</accession>
<feature type="region of interest" description="Disordered" evidence="1">
    <location>
        <begin position="1"/>
        <end position="20"/>
    </location>
</feature>
<dbReference type="EMBL" id="BJZP01000017">
    <property type="protein sequence ID" value="GEO86198.1"/>
    <property type="molecule type" value="Genomic_DNA"/>
</dbReference>
<protein>
    <recommendedName>
        <fullName evidence="2">Anti-sigma factor NepR domain-containing protein</fullName>
    </recommendedName>
</protein>